<keyword evidence="12" id="KW-1185">Reference proteome</keyword>
<evidence type="ECO:0000259" key="10">
    <source>
        <dbReference type="Pfam" id="PF04316"/>
    </source>
</evidence>
<dbReference type="Proteomes" id="UP001500795">
    <property type="component" value="Unassembled WGS sequence"/>
</dbReference>
<evidence type="ECO:0000256" key="2">
    <source>
        <dbReference type="ARBA" id="ARBA00017823"/>
    </source>
</evidence>
<feature type="region of interest" description="Disordered" evidence="9">
    <location>
        <begin position="1"/>
        <end position="37"/>
    </location>
</feature>
<comment type="similarity">
    <text evidence="1">Belongs to the FlgM family.</text>
</comment>
<evidence type="ECO:0000256" key="3">
    <source>
        <dbReference type="ARBA" id="ARBA00022491"/>
    </source>
</evidence>
<dbReference type="InterPro" id="IPR031316">
    <property type="entry name" value="FlgM_C"/>
</dbReference>
<dbReference type="RefSeq" id="WP_344957537.1">
    <property type="nucleotide sequence ID" value="NZ_BAABCX010000002.1"/>
</dbReference>
<evidence type="ECO:0000256" key="1">
    <source>
        <dbReference type="ARBA" id="ARBA00005322"/>
    </source>
</evidence>
<organism evidence="11 12">
    <name type="scientific">Zobellella aerophila</name>
    <dbReference type="NCBI Taxonomy" id="870480"/>
    <lineage>
        <taxon>Bacteria</taxon>
        <taxon>Pseudomonadati</taxon>
        <taxon>Pseudomonadota</taxon>
        <taxon>Gammaproteobacteria</taxon>
        <taxon>Aeromonadales</taxon>
        <taxon>Aeromonadaceae</taxon>
        <taxon>Zobellella</taxon>
    </lineage>
</organism>
<dbReference type="SUPFAM" id="SSF101498">
    <property type="entry name" value="Anti-sigma factor FlgM"/>
    <property type="match status" value="1"/>
</dbReference>
<name>A0ABP6VRY9_9GAMM</name>
<keyword evidence="6" id="KW-0804">Transcription</keyword>
<dbReference type="InterPro" id="IPR007412">
    <property type="entry name" value="FlgM"/>
</dbReference>
<comment type="caution">
    <text evidence="11">The sequence shown here is derived from an EMBL/GenBank/DDBJ whole genome shotgun (WGS) entry which is preliminary data.</text>
</comment>
<keyword evidence="5" id="KW-0805">Transcription regulation</keyword>
<proteinExistence type="inferred from homology"/>
<dbReference type="InterPro" id="IPR035890">
    <property type="entry name" value="Anti-sigma-28_factor_FlgM_sf"/>
</dbReference>
<evidence type="ECO:0000313" key="12">
    <source>
        <dbReference type="Proteomes" id="UP001500795"/>
    </source>
</evidence>
<protein>
    <recommendedName>
        <fullName evidence="2">Negative regulator of flagellin synthesis</fullName>
    </recommendedName>
    <alternativeName>
        <fullName evidence="8">Anti-sigma-28 factor</fullName>
    </alternativeName>
</protein>
<feature type="compositionally biased region" description="Polar residues" evidence="9">
    <location>
        <begin position="1"/>
        <end position="15"/>
    </location>
</feature>
<dbReference type="Pfam" id="PF04316">
    <property type="entry name" value="FlgM"/>
    <property type="match status" value="1"/>
</dbReference>
<reference evidence="12" key="1">
    <citation type="journal article" date="2019" name="Int. J. Syst. Evol. Microbiol.">
        <title>The Global Catalogue of Microorganisms (GCM) 10K type strain sequencing project: providing services to taxonomists for standard genome sequencing and annotation.</title>
        <authorList>
            <consortium name="The Broad Institute Genomics Platform"/>
            <consortium name="The Broad Institute Genome Sequencing Center for Infectious Disease"/>
            <person name="Wu L."/>
            <person name="Ma J."/>
        </authorList>
    </citation>
    <scope>NUCLEOTIDE SEQUENCE [LARGE SCALE GENOMIC DNA]</scope>
    <source>
        <strain evidence="12">JCM 17110</strain>
    </source>
</reference>
<evidence type="ECO:0000256" key="6">
    <source>
        <dbReference type="ARBA" id="ARBA00023163"/>
    </source>
</evidence>
<feature type="domain" description="Anti-sigma-28 factor FlgM C-terminal" evidence="10">
    <location>
        <begin position="43"/>
        <end position="84"/>
    </location>
</feature>
<keyword evidence="4" id="KW-1005">Bacterial flagellum biogenesis</keyword>
<evidence type="ECO:0000256" key="9">
    <source>
        <dbReference type="SAM" id="MobiDB-lite"/>
    </source>
</evidence>
<accession>A0ABP6VRY9</accession>
<evidence type="ECO:0000256" key="5">
    <source>
        <dbReference type="ARBA" id="ARBA00023015"/>
    </source>
</evidence>
<dbReference type="NCBIfam" id="TIGR03824">
    <property type="entry name" value="FlgM_jcvi"/>
    <property type="match status" value="1"/>
</dbReference>
<keyword evidence="3" id="KW-0678">Repressor</keyword>
<evidence type="ECO:0000256" key="7">
    <source>
        <dbReference type="ARBA" id="ARBA00024739"/>
    </source>
</evidence>
<evidence type="ECO:0000256" key="8">
    <source>
        <dbReference type="ARBA" id="ARBA00030117"/>
    </source>
</evidence>
<gene>
    <name evidence="11" type="ORF">GCM10022394_20260</name>
</gene>
<sequence>MKINQQQPLSRSGQVEQGKHNGRVQPDPAQATDKAGPAVVTHLSQAVEYAGQDIDRARVNEIRQAISEGRLELRADKIADGLLDSVRELLSQQSR</sequence>
<evidence type="ECO:0000256" key="4">
    <source>
        <dbReference type="ARBA" id="ARBA00022795"/>
    </source>
</evidence>
<dbReference type="EMBL" id="BAABCX010000002">
    <property type="protein sequence ID" value="GAA3540440.1"/>
    <property type="molecule type" value="Genomic_DNA"/>
</dbReference>
<evidence type="ECO:0000313" key="11">
    <source>
        <dbReference type="EMBL" id="GAA3540440.1"/>
    </source>
</evidence>
<comment type="function">
    <text evidence="7">Responsible for the coupling of flagellin expression to flagellar assembly by preventing expression of the flagellin genes when a component of the middle class of proteins is defective. It negatively regulates flagellar genes by inhibiting the activity of FliA by directly binding to FliA.</text>
</comment>